<name>K9X4F5_9NOST</name>
<sequence length="218" mass="24285">MKMRYLWRGNLSLLILGFSVLTLGTNQLSVLAQNRQPTDVEIGRLRQQFQQFIRSTKNNSIGAGYIQDRRTQLEKNTRESFVRSWSKIEPGLAPFMGVWYGYENSKHIYPSKTKGCVCVISTGEGYGDFDIGVLSNGVITTSRGGVLFKEGNYLGSGLLRDGKFVENNGEIPFHSPRPLEPLTKLLNDIFESPDKSQVSQQFKAAGCISSRPLINGGK</sequence>
<dbReference type="KEGG" id="csg:Cylst_5328"/>
<protein>
    <submittedName>
        <fullName evidence="1">Uncharacterized protein</fullName>
    </submittedName>
</protein>
<dbReference type="HOGENOM" id="CLU_1265210_0_0_3"/>
<gene>
    <name evidence="1" type="ORF">Cylst_5328</name>
</gene>
<keyword evidence="2" id="KW-1185">Reference proteome</keyword>
<dbReference type="eggNOG" id="ENOG50332I3">
    <property type="taxonomic scope" value="Bacteria"/>
</dbReference>
<organism evidence="1 2">
    <name type="scientific">Cylindrospermum stagnale PCC 7417</name>
    <dbReference type="NCBI Taxonomy" id="56107"/>
    <lineage>
        <taxon>Bacteria</taxon>
        <taxon>Bacillati</taxon>
        <taxon>Cyanobacteriota</taxon>
        <taxon>Cyanophyceae</taxon>
        <taxon>Nostocales</taxon>
        <taxon>Nostocaceae</taxon>
        <taxon>Cylindrospermum</taxon>
    </lineage>
</organism>
<proteinExistence type="predicted"/>
<evidence type="ECO:0000313" key="2">
    <source>
        <dbReference type="Proteomes" id="UP000010475"/>
    </source>
</evidence>
<dbReference type="EMBL" id="CP003642">
    <property type="protein sequence ID" value="AFZ27353.1"/>
    <property type="molecule type" value="Genomic_DNA"/>
</dbReference>
<dbReference type="OrthoDB" id="495283at2"/>
<dbReference type="RefSeq" id="WP_015210588.1">
    <property type="nucleotide sequence ID" value="NC_019757.1"/>
</dbReference>
<accession>K9X4F5</accession>
<reference evidence="1 2" key="1">
    <citation type="submission" date="2012-06" db="EMBL/GenBank/DDBJ databases">
        <title>Finished chromosome of genome of Cylindrospermum stagnale PCC 7417.</title>
        <authorList>
            <consortium name="US DOE Joint Genome Institute"/>
            <person name="Gugger M."/>
            <person name="Coursin T."/>
            <person name="Rippka R."/>
            <person name="Tandeau De Marsac N."/>
            <person name="Huntemann M."/>
            <person name="Wei C.-L."/>
            <person name="Han J."/>
            <person name="Detter J.C."/>
            <person name="Han C."/>
            <person name="Tapia R."/>
            <person name="Chen A."/>
            <person name="Kyrpides N."/>
            <person name="Mavromatis K."/>
            <person name="Markowitz V."/>
            <person name="Szeto E."/>
            <person name="Ivanova N."/>
            <person name="Pagani I."/>
            <person name="Pati A."/>
            <person name="Goodwin L."/>
            <person name="Nordberg H.P."/>
            <person name="Cantor M.N."/>
            <person name="Hua S.X."/>
            <person name="Woyke T."/>
            <person name="Kerfeld C.A."/>
        </authorList>
    </citation>
    <scope>NUCLEOTIDE SEQUENCE [LARGE SCALE GENOMIC DNA]</scope>
    <source>
        <strain evidence="1 2">PCC 7417</strain>
    </source>
</reference>
<dbReference type="Proteomes" id="UP000010475">
    <property type="component" value="Chromosome"/>
</dbReference>
<dbReference type="AlphaFoldDB" id="K9X4F5"/>
<evidence type="ECO:0000313" key="1">
    <source>
        <dbReference type="EMBL" id="AFZ27353.1"/>
    </source>
</evidence>